<dbReference type="GO" id="GO:0005886">
    <property type="term" value="C:plasma membrane"/>
    <property type="evidence" value="ECO:0007669"/>
    <property type="project" value="TreeGrafter"/>
</dbReference>
<keyword evidence="4 6" id="KW-1133">Transmembrane helix</keyword>
<feature type="transmembrane region" description="Helical" evidence="6">
    <location>
        <begin position="281"/>
        <end position="301"/>
    </location>
</feature>
<feature type="transmembrane region" description="Helical" evidence="6">
    <location>
        <begin position="12"/>
        <end position="31"/>
    </location>
</feature>
<dbReference type="AlphaFoldDB" id="A0A1F6V6C2"/>
<sequence>MYLDLVKIFVPTAFAFFLGLFLTPIATHFFYKYKMWKKYARNGNGVSEEFQKIHKEHKEHEELHTPRVGGIIIWVSVLFTTGFFYFLSVLFPSYDTEKINFLSRNQTLIPLFTLLIGSLIGLCDDLFQIYGTGKIAKDDKSWRMWKIFLILLISFLIGIWFFYKLDIISIHIPFNGEMYLGVLIIPFFMLVALATFSGGVIDGVDGLSGGVLASIFGAYSAIAFANNQIDIAAFSSVLAGATLAFLWFNIPPARFFMGETGIMGLTITLSTIAFLTDSALILPIVAMPLVVTSGSVILQTISKKLRGGKRLFKLAPLHHHFEAIGWSKYKVTMRFWIMSVIFAIIGIVLAIISR</sequence>
<name>A0A1F6V6C2_9BACT</name>
<comment type="caution">
    <text evidence="7">The sequence shown here is derived from an EMBL/GenBank/DDBJ whole genome shotgun (WGS) entry which is preliminary data.</text>
</comment>
<feature type="transmembrane region" description="Helical" evidence="6">
    <location>
        <begin position="231"/>
        <end position="248"/>
    </location>
</feature>
<dbReference type="PANTHER" id="PTHR22926:SF5">
    <property type="entry name" value="PHOSPHO-N-ACETYLMURAMOYL-PENTAPEPTIDE-TRANSFERASE HOMOLOG"/>
    <property type="match status" value="1"/>
</dbReference>
<proteinExistence type="predicted"/>
<keyword evidence="2" id="KW-0808">Transferase</keyword>
<gene>
    <name evidence="7" type="ORF">A2647_04620</name>
</gene>
<dbReference type="InterPro" id="IPR000715">
    <property type="entry name" value="Glycosyl_transferase_4"/>
</dbReference>
<evidence type="ECO:0000313" key="8">
    <source>
        <dbReference type="Proteomes" id="UP000177370"/>
    </source>
</evidence>
<protein>
    <recommendedName>
        <fullName evidence="9">Phospho-N-acetylmuramoyl-pentapeptide-transferase</fullName>
    </recommendedName>
</protein>
<organism evidence="7 8">
    <name type="scientific">Candidatus Nomurabacteria bacterium RIFCSPHIGHO2_01_FULL_40_24b</name>
    <dbReference type="NCBI Taxonomy" id="1801739"/>
    <lineage>
        <taxon>Bacteria</taxon>
        <taxon>Candidatus Nomuraibacteriota</taxon>
    </lineage>
</organism>
<evidence type="ECO:0000256" key="5">
    <source>
        <dbReference type="ARBA" id="ARBA00023136"/>
    </source>
</evidence>
<evidence type="ECO:0000256" key="2">
    <source>
        <dbReference type="ARBA" id="ARBA00022679"/>
    </source>
</evidence>
<keyword evidence="5 6" id="KW-0472">Membrane</keyword>
<dbReference type="PANTHER" id="PTHR22926">
    <property type="entry name" value="PHOSPHO-N-ACETYLMURAMOYL-PENTAPEPTIDE-TRANSFERASE"/>
    <property type="match status" value="1"/>
</dbReference>
<dbReference type="EMBL" id="MFTP01000022">
    <property type="protein sequence ID" value="OGI65198.1"/>
    <property type="molecule type" value="Genomic_DNA"/>
</dbReference>
<feature type="transmembrane region" description="Helical" evidence="6">
    <location>
        <begin position="107"/>
        <end position="127"/>
    </location>
</feature>
<keyword evidence="3 6" id="KW-0812">Transmembrane</keyword>
<dbReference type="Pfam" id="PF00953">
    <property type="entry name" value="Glycos_transf_4"/>
    <property type="match status" value="1"/>
</dbReference>
<dbReference type="GO" id="GO:0016780">
    <property type="term" value="F:phosphotransferase activity, for other substituted phosphate groups"/>
    <property type="evidence" value="ECO:0007669"/>
    <property type="project" value="InterPro"/>
</dbReference>
<comment type="subcellular location">
    <subcellularLocation>
        <location evidence="1">Membrane</location>
        <topology evidence="1">Multi-pass membrane protein</topology>
    </subcellularLocation>
</comment>
<evidence type="ECO:0000256" key="3">
    <source>
        <dbReference type="ARBA" id="ARBA00022692"/>
    </source>
</evidence>
<feature type="transmembrane region" description="Helical" evidence="6">
    <location>
        <begin position="68"/>
        <end position="87"/>
    </location>
</feature>
<feature type="transmembrane region" description="Helical" evidence="6">
    <location>
        <begin position="147"/>
        <end position="163"/>
    </location>
</feature>
<reference evidence="7 8" key="1">
    <citation type="journal article" date="2016" name="Nat. Commun.">
        <title>Thousands of microbial genomes shed light on interconnected biogeochemical processes in an aquifer system.</title>
        <authorList>
            <person name="Anantharaman K."/>
            <person name="Brown C.T."/>
            <person name="Hug L.A."/>
            <person name="Sharon I."/>
            <person name="Castelle C.J."/>
            <person name="Probst A.J."/>
            <person name="Thomas B.C."/>
            <person name="Singh A."/>
            <person name="Wilkins M.J."/>
            <person name="Karaoz U."/>
            <person name="Brodie E.L."/>
            <person name="Williams K.H."/>
            <person name="Hubbard S.S."/>
            <person name="Banfield J.F."/>
        </authorList>
    </citation>
    <scope>NUCLEOTIDE SEQUENCE [LARGE SCALE GENOMIC DNA]</scope>
</reference>
<evidence type="ECO:0008006" key="9">
    <source>
        <dbReference type="Google" id="ProtNLM"/>
    </source>
</evidence>
<feature type="transmembrane region" description="Helical" evidence="6">
    <location>
        <begin position="178"/>
        <end position="200"/>
    </location>
</feature>
<dbReference type="GO" id="GO:0044038">
    <property type="term" value="P:cell wall macromolecule biosynthetic process"/>
    <property type="evidence" value="ECO:0007669"/>
    <property type="project" value="TreeGrafter"/>
</dbReference>
<dbReference type="Proteomes" id="UP000177370">
    <property type="component" value="Unassembled WGS sequence"/>
</dbReference>
<feature type="transmembrane region" description="Helical" evidence="6">
    <location>
        <begin position="255"/>
        <end position="275"/>
    </location>
</feature>
<dbReference type="GO" id="GO:0071555">
    <property type="term" value="P:cell wall organization"/>
    <property type="evidence" value="ECO:0007669"/>
    <property type="project" value="TreeGrafter"/>
</dbReference>
<feature type="transmembrane region" description="Helical" evidence="6">
    <location>
        <begin position="207"/>
        <end position="225"/>
    </location>
</feature>
<feature type="transmembrane region" description="Helical" evidence="6">
    <location>
        <begin position="335"/>
        <end position="353"/>
    </location>
</feature>
<evidence type="ECO:0000256" key="1">
    <source>
        <dbReference type="ARBA" id="ARBA00004141"/>
    </source>
</evidence>
<evidence type="ECO:0000256" key="4">
    <source>
        <dbReference type="ARBA" id="ARBA00022989"/>
    </source>
</evidence>
<evidence type="ECO:0000256" key="6">
    <source>
        <dbReference type="SAM" id="Phobius"/>
    </source>
</evidence>
<accession>A0A1F6V6C2</accession>
<evidence type="ECO:0000313" key="7">
    <source>
        <dbReference type="EMBL" id="OGI65198.1"/>
    </source>
</evidence>